<keyword evidence="10" id="KW-0866">Nonsense-mediated mRNA decay</keyword>
<keyword evidence="11" id="KW-0508">mRNA splicing</keyword>
<feature type="compositionally biased region" description="Gly residues" evidence="13">
    <location>
        <begin position="242"/>
        <end position="251"/>
    </location>
</feature>
<dbReference type="GO" id="GO:0006397">
    <property type="term" value="P:mRNA processing"/>
    <property type="evidence" value="ECO:0007669"/>
    <property type="project" value="UniProtKB-KW"/>
</dbReference>
<evidence type="ECO:0000313" key="15">
    <source>
        <dbReference type="EMBL" id="GAX80485.1"/>
    </source>
</evidence>
<evidence type="ECO:0000259" key="14">
    <source>
        <dbReference type="Pfam" id="PF09405"/>
    </source>
</evidence>
<evidence type="ECO:0000256" key="12">
    <source>
        <dbReference type="ARBA" id="ARBA00023242"/>
    </source>
</evidence>
<evidence type="ECO:0000256" key="10">
    <source>
        <dbReference type="ARBA" id="ARBA00023161"/>
    </source>
</evidence>
<comment type="subcellular location">
    <subcellularLocation>
        <location evidence="2">Cytoplasm</location>
    </subcellularLocation>
    <subcellularLocation>
        <location evidence="1">Nucleus</location>
    </subcellularLocation>
</comment>
<feature type="compositionally biased region" description="Basic and acidic residues" evidence="13">
    <location>
        <begin position="396"/>
        <end position="412"/>
    </location>
</feature>
<gene>
    <name evidence="15" type="ORF">CEUSTIGMA_g7923.t1</name>
</gene>
<dbReference type="InterPro" id="IPR018545">
    <property type="entry name" value="Btz_dom"/>
</dbReference>
<dbReference type="GO" id="GO:0005737">
    <property type="term" value="C:cytoplasm"/>
    <property type="evidence" value="ECO:0007669"/>
    <property type="project" value="UniProtKB-SubCell"/>
</dbReference>
<sequence length="679" mass="72105">MDGANPELVAQIEKDVEKPVGESPVPESSPAVMETAIVEEVDDEPEISLPARRKKASDDGDDPADDEEFHDADSEGDKDSVSGQARKVPAGVSDLKWGDQAGDSSDEAGQESVLVVSSGTADQQTSLAKNEEDECYDKGVLEEEEVVDGEESKDEDTKPAEKSKKKEPFEVPMQGAFWLHDDRFDEAEAAAMEEQMKKVAEERKNRSDKGGDRWKHDRFGLEDEEDSDYDPSSNWNDKGRGQGRGSKGGRGSTRPGRGDGYRQQLSGSGERAQKAVGERSIHLPGREEKLLPSRPPRGGEVRGSGVRVNGTNVRGSGDMKSIQNMEDMREKGGSVGAPLRGSVPSDLGGRGRGAGAIRGRGGERGGGRVGSVGGSGRNGSNTSVLPAYPLGGGAGRGERDHSRGGGRGDRSGRGTQSDSTQLASDFPPLVPDQKQDVQQQPARGGPRRYTQMSGRPSASQQQQQMQDFDQGGKSKGLSPSAHEYIPPMGDGPSHQQGGKGAGGTSGGAGSTRGGGKKGLAGNLNVDAQSFAPPQEQQQQQRYVRGTYQEQHGASLQPAVAPRQPQQQPAMAPAMYMGPPPMHPSIAAMPPGEPLVVAMAQQAAQQYAITDPSVIAWLQGGLRQAMEAGAPPEQAWNNMQAYLQQHMGQQQQQQQPVYGGMAQQQAAPQYQGASTGRAYQ</sequence>
<feature type="compositionally biased region" description="Basic and acidic residues" evidence="13">
    <location>
        <begin position="155"/>
        <end position="169"/>
    </location>
</feature>
<keyword evidence="6" id="KW-0507">mRNA processing</keyword>
<reference evidence="15 16" key="1">
    <citation type="submission" date="2017-08" db="EMBL/GenBank/DDBJ databases">
        <title>Acidophilic green algal genome provides insights into adaptation to an acidic environment.</title>
        <authorList>
            <person name="Hirooka S."/>
            <person name="Hirose Y."/>
            <person name="Kanesaki Y."/>
            <person name="Higuchi S."/>
            <person name="Fujiwara T."/>
            <person name="Onuma R."/>
            <person name="Era A."/>
            <person name="Ohbayashi R."/>
            <person name="Uzuka A."/>
            <person name="Nozaki H."/>
            <person name="Yoshikawa H."/>
            <person name="Miyagishima S.Y."/>
        </authorList>
    </citation>
    <scope>NUCLEOTIDE SEQUENCE [LARGE SCALE GENOMIC DNA]</scope>
    <source>
        <strain evidence="15 16">NIES-2499</strain>
    </source>
</reference>
<evidence type="ECO:0000256" key="8">
    <source>
        <dbReference type="ARBA" id="ARBA00022845"/>
    </source>
</evidence>
<feature type="region of interest" description="Disordered" evidence="13">
    <location>
        <begin position="1"/>
        <end position="568"/>
    </location>
</feature>
<comment type="caution">
    <text evidence="15">The sequence shown here is derived from an EMBL/GenBank/DDBJ whole genome shotgun (WGS) entry which is preliminary data.</text>
</comment>
<keyword evidence="16" id="KW-1185">Reference proteome</keyword>
<evidence type="ECO:0000313" key="16">
    <source>
        <dbReference type="Proteomes" id="UP000232323"/>
    </source>
</evidence>
<evidence type="ECO:0000256" key="3">
    <source>
        <dbReference type="ARBA" id="ARBA00009548"/>
    </source>
</evidence>
<dbReference type="STRING" id="1157962.A0A250XBM7"/>
<dbReference type="GO" id="GO:0035145">
    <property type="term" value="C:exon-exon junction complex"/>
    <property type="evidence" value="ECO:0007669"/>
    <property type="project" value="InterPro"/>
</dbReference>
<dbReference type="GO" id="GO:0008380">
    <property type="term" value="P:RNA splicing"/>
    <property type="evidence" value="ECO:0007669"/>
    <property type="project" value="UniProtKB-KW"/>
</dbReference>
<feature type="region of interest" description="Disordered" evidence="13">
    <location>
        <begin position="644"/>
        <end position="679"/>
    </location>
</feature>
<feature type="compositionally biased region" description="Basic and acidic residues" evidence="13">
    <location>
        <begin position="194"/>
        <end position="221"/>
    </location>
</feature>
<dbReference type="GO" id="GO:0051028">
    <property type="term" value="P:mRNA transport"/>
    <property type="evidence" value="ECO:0007669"/>
    <property type="project" value="UniProtKB-KW"/>
</dbReference>
<proteinExistence type="inferred from homology"/>
<dbReference type="EMBL" id="BEGY01000053">
    <property type="protein sequence ID" value="GAX80485.1"/>
    <property type="molecule type" value="Genomic_DNA"/>
</dbReference>
<evidence type="ECO:0000256" key="5">
    <source>
        <dbReference type="ARBA" id="ARBA00022490"/>
    </source>
</evidence>
<feature type="compositionally biased region" description="Acidic residues" evidence="13">
    <location>
        <begin position="59"/>
        <end position="70"/>
    </location>
</feature>
<evidence type="ECO:0000256" key="13">
    <source>
        <dbReference type="SAM" id="MobiDB-lite"/>
    </source>
</evidence>
<feature type="compositionally biased region" description="Low complexity" evidence="13">
    <location>
        <begin position="460"/>
        <end position="469"/>
    </location>
</feature>
<keyword evidence="4" id="KW-0813">Transport</keyword>
<dbReference type="InterPro" id="IPR044796">
    <property type="entry name" value="MLN51_plant"/>
</dbReference>
<evidence type="ECO:0000256" key="6">
    <source>
        <dbReference type="ARBA" id="ARBA00022664"/>
    </source>
</evidence>
<feature type="compositionally biased region" description="Acidic residues" evidence="13">
    <location>
        <begin position="142"/>
        <end position="154"/>
    </location>
</feature>
<feature type="compositionally biased region" description="Polar residues" evidence="13">
    <location>
        <begin position="450"/>
        <end position="459"/>
    </location>
</feature>
<keyword evidence="8" id="KW-0810">Translation regulation</keyword>
<evidence type="ECO:0000256" key="4">
    <source>
        <dbReference type="ARBA" id="ARBA00022448"/>
    </source>
</evidence>
<feature type="compositionally biased region" description="Basic and acidic residues" evidence="13">
    <location>
        <begin position="271"/>
        <end position="291"/>
    </location>
</feature>
<feature type="compositionally biased region" description="Polar residues" evidence="13">
    <location>
        <begin position="115"/>
        <end position="128"/>
    </location>
</feature>
<dbReference type="Proteomes" id="UP000232323">
    <property type="component" value="Unassembled WGS sequence"/>
</dbReference>
<organism evidence="15 16">
    <name type="scientific">Chlamydomonas eustigma</name>
    <dbReference type="NCBI Taxonomy" id="1157962"/>
    <lineage>
        <taxon>Eukaryota</taxon>
        <taxon>Viridiplantae</taxon>
        <taxon>Chlorophyta</taxon>
        <taxon>core chlorophytes</taxon>
        <taxon>Chlorophyceae</taxon>
        <taxon>CS clade</taxon>
        <taxon>Chlamydomonadales</taxon>
        <taxon>Chlamydomonadaceae</taxon>
        <taxon>Chlamydomonas</taxon>
    </lineage>
</organism>
<evidence type="ECO:0000256" key="9">
    <source>
        <dbReference type="ARBA" id="ARBA00022884"/>
    </source>
</evidence>
<feature type="compositionally biased region" description="Low complexity" evidence="13">
    <location>
        <begin position="21"/>
        <end position="34"/>
    </location>
</feature>
<keyword evidence="5" id="KW-0963">Cytoplasm</keyword>
<dbReference type="GO" id="GO:0000184">
    <property type="term" value="P:nuclear-transcribed mRNA catabolic process, nonsense-mediated decay"/>
    <property type="evidence" value="ECO:0007669"/>
    <property type="project" value="UniProtKB-KW"/>
</dbReference>
<protein>
    <recommendedName>
        <fullName evidence="14">Btz domain-containing protein</fullName>
    </recommendedName>
</protein>
<feature type="compositionally biased region" description="Gly residues" evidence="13">
    <location>
        <begin position="367"/>
        <end position="377"/>
    </location>
</feature>
<dbReference type="Pfam" id="PF09405">
    <property type="entry name" value="Btz"/>
    <property type="match status" value="1"/>
</dbReference>
<dbReference type="AlphaFoldDB" id="A0A250XBM7"/>
<dbReference type="PANTHER" id="PTHR46837">
    <property type="entry name" value="PROTEIN MLN51 HOMOLOG"/>
    <property type="match status" value="1"/>
</dbReference>
<evidence type="ECO:0000256" key="11">
    <source>
        <dbReference type="ARBA" id="ARBA00023187"/>
    </source>
</evidence>
<keyword evidence="12" id="KW-0539">Nucleus</keyword>
<evidence type="ECO:0000256" key="7">
    <source>
        <dbReference type="ARBA" id="ARBA00022816"/>
    </source>
</evidence>
<dbReference type="GO" id="GO:0003729">
    <property type="term" value="F:mRNA binding"/>
    <property type="evidence" value="ECO:0007669"/>
    <property type="project" value="InterPro"/>
</dbReference>
<feature type="compositionally biased region" description="Gly residues" evidence="13">
    <location>
        <begin position="348"/>
        <end position="359"/>
    </location>
</feature>
<accession>A0A250XBM7</accession>
<keyword evidence="7" id="KW-0509">mRNA transport</keyword>
<dbReference type="GO" id="GO:0006417">
    <property type="term" value="P:regulation of translation"/>
    <property type="evidence" value="ECO:0007669"/>
    <property type="project" value="UniProtKB-KW"/>
</dbReference>
<evidence type="ECO:0000256" key="1">
    <source>
        <dbReference type="ARBA" id="ARBA00004123"/>
    </source>
</evidence>
<feature type="compositionally biased region" description="Acidic residues" evidence="13">
    <location>
        <begin position="37"/>
        <end position="46"/>
    </location>
</feature>
<comment type="similarity">
    <text evidence="3">Belongs to the CASC3 family.</text>
</comment>
<feature type="compositionally biased region" description="Low complexity" evidence="13">
    <location>
        <begin position="644"/>
        <end position="672"/>
    </location>
</feature>
<feature type="domain" description="Btz" evidence="14">
    <location>
        <begin position="143"/>
        <end position="228"/>
    </location>
</feature>
<feature type="compositionally biased region" description="Low complexity" evidence="13">
    <location>
        <begin position="556"/>
        <end position="568"/>
    </location>
</feature>
<keyword evidence="9" id="KW-0694">RNA-binding</keyword>
<name>A0A250XBM7_9CHLO</name>
<dbReference type="PANTHER" id="PTHR46837:SF5">
    <property type="entry name" value="PROTEIN MLN51 HOMOLOG"/>
    <property type="match status" value="1"/>
</dbReference>
<feature type="compositionally biased region" description="Gly residues" evidence="13">
    <location>
        <begin position="497"/>
        <end position="518"/>
    </location>
</feature>
<feature type="compositionally biased region" description="Basic and acidic residues" evidence="13">
    <location>
        <begin position="71"/>
        <end position="80"/>
    </location>
</feature>
<evidence type="ECO:0000256" key="2">
    <source>
        <dbReference type="ARBA" id="ARBA00004496"/>
    </source>
</evidence>